<sequence>MDMDRALKIAMRTGKVVLGTKQTLKSIRNGRAKVVVVSANCPDSVRDKIEGVPIQEYKGLNTELGPACGKPFPVSVLAVIEPGDSGLV</sequence>
<dbReference type="NCBIfam" id="NF002172">
    <property type="entry name" value="PRK01018.1"/>
    <property type="match status" value="1"/>
</dbReference>
<comment type="caution">
    <text evidence="5">The sequence shown here is derived from an EMBL/GenBank/DDBJ whole genome shotgun (WGS) entry which is preliminary data.</text>
</comment>
<dbReference type="Gene3D" id="3.30.1330.30">
    <property type="match status" value="1"/>
</dbReference>
<dbReference type="InterPro" id="IPR039109">
    <property type="entry name" value="Ribosomal_eL30-like"/>
</dbReference>
<evidence type="ECO:0000256" key="3">
    <source>
        <dbReference type="ARBA" id="ARBA00023274"/>
    </source>
</evidence>
<dbReference type="STRING" id="1838285.SCAL_000999"/>
<dbReference type="Proteomes" id="UP000186940">
    <property type="component" value="Unassembled WGS sequence"/>
</dbReference>
<dbReference type="PROSITE" id="PS00709">
    <property type="entry name" value="RIBOSOMAL_L30E_1"/>
    <property type="match status" value="1"/>
</dbReference>
<evidence type="ECO:0000313" key="6">
    <source>
        <dbReference type="Proteomes" id="UP000186940"/>
    </source>
</evidence>
<dbReference type="InterPro" id="IPR022991">
    <property type="entry name" value="Ribosomal_eL30_CS"/>
</dbReference>
<proteinExistence type="inferred from homology"/>
<accession>A0A1F2P959</accession>
<evidence type="ECO:0000256" key="1">
    <source>
        <dbReference type="ARBA" id="ARBA00007326"/>
    </source>
</evidence>
<gene>
    <name evidence="5" type="ORF">SCAL_000999</name>
</gene>
<organism evidence="5 6">
    <name type="scientific">Candidatus Syntropharchaeum caldarium</name>
    <dbReference type="NCBI Taxonomy" id="1838285"/>
    <lineage>
        <taxon>Archaea</taxon>
        <taxon>Methanobacteriati</taxon>
        <taxon>Methanobacteriota</taxon>
        <taxon>Stenosarchaea group</taxon>
        <taxon>Methanomicrobia</taxon>
        <taxon>Methanosarcinales</taxon>
        <taxon>ANME-2 cluster</taxon>
        <taxon>Candidatus Syntropharchaeum</taxon>
    </lineage>
</organism>
<keyword evidence="2 5" id="KW-0689">Ribosomal protein</keyword>
<dbReference type="InterPro" id="IPR004038">
    <property type="entry name" value="Ribosomal_eL8/eL30/eS12/Gad45"/>
</dbReference>
<reference evidence="5" key="1">
    <citation type="submission" date="2016-05" db="EMBL/GenBank/DDBJ databases">
        <title>Microbial consortia oxidize butane by reversing methanogenesis.</title>
        <authorList>
            <person name="Laso-Perez R."/>
            <person name="Richter M."/>
            <person name="Wegener G."/>
            <person name="Musat F."/>
        </authorList>
    </citation>
    <scope>NUCLEOTIDE SEQUENCE [LARGE SCALE GENOMIC DNA]</scope>
    <source>
        <strain evidence="5">BOX2</strain>
    </source>
</reference>
<dbReference type="Pfam" id="PF01248">
    <property type="entry name" value="Ribosomal_L7Ae"/>
    <property type="match status" value="1"/>
</dbReference>
<dbReference type="GO" id="GO:0003723">
    <property type="term" value="F:RNA binding"/>
    <property type="evidence" value="ECO:0007669"/>
    <property type="project" value="InterPro"/>
</dbReference>
<dbReference type="AlphaFoldDB" id="A0A1F2P959"/>
<feature type="domain" description="Ribosomal protein eL8/eL30/eS12/Gadd45" evidence="4">
    <location>
        <begin position="2"/>
        <end position="85"/>
    </location>
</feature>
<name>A0A1F2P959_9EURY</name>
<dbReference type="InterPro" id="IPR029064">
    <property type="entry name" value="Ribosomal_eL30-like_sf"/>
</dbReference>
<dbReference type="PROSITE" id="PS00993">
    <property type="entry name" value="RIBOSOMAL_L30E_2"/>
    <property type="match status" value="1"/>
</dbReference>
<dbReference type="SUPFAM" id="SSF55315">
    <property type="entry name" value="L30e-like"/>
    <property type="match status" value="1"/>
</dbReference>
<dbReference type="GO" id="GO:1990904">
    <property type="term" value="C:ribonucleoprotein complex"/>
    <property type="evidence" value="ECO:0007669"/>
    <property type="project" value="UniProtKB-KW"/>
</dbReference>
<evidence type="ECO:0000259" key="4">
    <source>
        <dbReference type="Pfam" id="PF01248"/>
    </source>
</evidence>
<dbReference type="PANTHER" id="PTHR11449">
    <property type="entry name" value="RIBOSOMAL PROTEIN L30"/>
    <property type="match status" value="1"/>
</dbReference>
<keyword evidence="3" id="KW-0687">Ribonucleoprotein</keyword>
<dbReference type="GO" id="GO:0005840">
    <property type="term" value="C:ribosome"/>
    <property type="evidence" value="ECO:0007669"/>
    <property type="project" value="UniProtKB-KW"/>
</dbReference>
<keyword evidence="6" id="KW-1185">Reference proteome</keyword>
<evidence type="ECO:0000256" key="2">
    <source>
        <dbReference type="ARBA" id="ARBA00022980"/>
    </source>
</evidence>
<evidence type="ECO:0000313" key="5">
    <source>
        <dbReference type="EMBL" id="OFV67624.1"/>
    </source>
</evidence>
<protein>
    <submittedName>
        <fullName evidence="5">50S ribosomal protein L30</fullName>
    </submittedName>
</protein>
<comment type="similarity">
    <text evidence="1">Belongs to the eukaryotic ribosomal protein eL30 family.</text>
</comment>
<dbReference type="EMBL" id="LYOS01000003">
    <property type="protein sequence ID" value="OFV67624.1"/>
    <property type="molecule type" value="Genomic_DNA"/>
</dbReference>